<name>A0ABW8CJB3_9ACTN</name>
<dbReference type="InterPro" id="IPR000772">
    <property type="entry name" value="Ricin_B_lectin"/>
</dbReference>
<dbReference type="Proteomes" id="UP001614394">
    <property type="component" value="Unassembled WGS sequence"/>
</dbReference>
<comment type="caution">
    <text evidence="2">The sequence shown here is derived from an EMBL/GenBank/DDBJ whole genome shotgun (WGS) entry which is preliminary data.</text>
</comment>
<dbReference type="SMART" id="SM00458">
    <property type="entry name" value="RICIN"/>
    <property type="match status" value="1"/>
</dbReference>
<sequence length="428" mass="44760">MRRTVQTGRGRDRVWRRLGAVAGGVALAAGVFAVIPTGQASAAGVSIKQSVAVPAYFGPGSAWTQLSSAASRAGLAVANPSNGAGSSKDSGYASAIQTTHGAGTKVLGYVDTGYLGTSPNNRKVPGTGSTNLNDWITYAEQGVDAWYSFYGGSGLDGIFFDDVLGDCGPSASSTTWVDAYKTLQSYVKTKHAGAMVVDNPGGWVAQCYTQAADTLITYEGSYSDYASATLPDWEAAADPKKVWHLVYGTSQSQMQAAITLSKQRNAGYVYVTNDVLDNPWDTLPSYWSAEVTAASAGTSTTTGKVGPVKSGIAGYCLDVPGNSGSNSAKVSVAVCNSSAEQQWTTGTDGTLKINNKCLDVRYNATANGSMIDIYDCNGQSNQKWNVVGSTLVGAGSGRCLDDPQFFTDGHQLEIYDCNGGNNQKWTLP</sequence>
<keyword evidence="3" id="KW-1185">Reference proteome</keyword>
<reference evidence="2 3" key="1">
    <citation type="submission" date="2024-10" db="EMBL/GenBank/DDBJ databases">
        <title>The Natural Products Discovery Center: Release of the First 8490 Sequenced Strains for Exploring Actinobacteria Biosynthetic Diversity.</title>
        <authorList>
            <person name="Kalkreuter E."/>
            <person name="Kautsar S.A."/>
            <person name="Yang D."/>
            <person name="Bader C.D."/>
            <person name="Teijaro C.N."/>
            <person name="Fluegel L."/>
            <person name="Davis C.M."/>
            <person name="Simpson J.R."/>
            <person name="Lauterbach L."/>
            <person name="Steele A.D."/>
            <person name="Gui C."/>
            <person name="Meng S."/>
            <person name="Li G."/>
            <person name="Viehrig K."/>
            <person name="Ye F."/>
            <person name="Su P."/>
            <person name="Kiefer A.F."/>
            <person name="Nichols A."/>
            <person name="Cepeda A.J."/>
            <person name="Yan W."/>
            <person name="Fan B."/>
            <person name="Jiang Y."/>
            <person name="Adhikari A."/>
            <person name="Zheng C.-J."/>
            <person name="Schuster L."/>
            <person name="Cowan T.M."/>
            <person name="Smanski M.J."/>
            <person name="Chevrette M.G."/>
            <person name="De Carvalho L.P.S."/>
            <person name="Shen B."/>
        </authorList>
    </citation>
    <scope>NUCLEOTIDE SEQUENCE [LARGE SCALE GENOMIC DNA]</scope>
    <source>
        <strain evidence="2 3">NPDC053399</strain>
    </source>
</reference>
<dbReference type="InterPro" id="IPR021986">
    <property type="entry name" value="Spherulin4"/>
</dbReference>
<evidence type="ECO:0000313" key="3">
    <source>
        <dbReference type="Proteomes" id="UP001614394"/>
    </source>
</evidence>
<feature type="domain" description="Ricin B lectin" evidence="1">
    <location>
        <begin position="302"/>
        <end position="428"/>
    </location>
</feature>
<dbReference type="Gene3D" id="2.80.10.50">
    <property type="match status" value="1"/>
</dbReference>
<dbReference type="InterPro" id="IPR035992">
    <property type="entry name" value="Ricin_B-like_lectins"/>
</dbReference>
<proteinExistence type="predicted"/>
<dbReference type="PANTHER" id="PTHR35040:SF9">
    <property type="entry name" value="4-LIKE CELL SURFACE PROTEIN, PUTATIVE (AFU_ORTHOLOGUE AFUA_4G14080)-RELATED"/>
    <property type="match status" value="1"/>
</dbReference>
<dbReference type="PANTHER" id="PTHR35040">
    <property type="match status" value="1"/>
</dbReference>
<protein>
    <submittedName>
        <fullName evidence="2">Spherulation-specific family 4 protein</fullName>
    </submittedName>
</protein>
<dbReference type="SUPFAM" id="SSF50370">
    <property type="entry name" value="Ricin B-like lectins"/>
    <property type="match status" value="1"/>
</dbReference>
<gene>
    <name evidence="2" type="ORF">ACIGXA_33650</name>
</gene>
<dbReference type="Pfam" id="PF00652">
    <property type="entry name" value="Ricin_B_lectin"/>
    <property type="match status" value="1"/>
</dbReference>
<dbReference type="EMBL" id="JBITYG010000012">
    <property type="protein sequence ID" value="MFI9105466.1"/>
    <property type="molecule type" value="Genomic_DNA"/>
</dbReference>
<accession>A0ABW8CJB3</accession>
<evidence type="ECO:0000259" key="1">
    <source>
        <dbReference type="SMART" id="SM00458"/>
    </source>
</evidence>
<evidence type="ECO:0000313" key="2">
    <source>
        <dbReference type="EMBL" id="MFI9105466.1"/>
    </source>
</evidence>
<dbReference type="Pfam" id="PF12138">
    <property type="entry name" value="Spherulin4"/>
    <property type="match status" value="1"/>
</dbReference>
<dbReference type="RefSeq" id="WP_399656157.1">
    <property type="nucleotide sequence ID" value="NZ_JBITYG010000012.1"/>
</dbReference>
<dbReference type="PROSITE" id="PS50231">
    <property type="entry name" value="RICIN_B_LECTIN"/>
    <property type="match status" value="1"/>
</dbReference>
<organism evidence="2 3">
    <name type="scientific">Streptomyces fildesensis</name>
    <dbReference type="NCBI Taxonomy" id="375757"/>
    <lineage>
        <taxon>Bacteria</taxon>
        <taxon>Bacillati</taxon>
        <taxon>Actinomycetota</taxon>
        <taxon>Actinomycetes</taxon>
        <taxon>Kitasatosporales</taxon>
        <taxon>Streptomycetaceae</taxon>
        <taxon>Streptomyces</taxon>
    </lineage>
</organism>